<dbReference type="OrthoDB" id="8241865at2"/>
<feature type="region of interest" description="Disordered" evidence="1">
    <location>
        <begin position="72"/>
        <end position="93"/>
    </location>
</feature>
<organism evidence="2 3">
    <name type="scientific">Bradyrhizobium cytisi</name>
    <dbReference type="NCBI Taxonomy" id="515489"/>
    <lineage>
        <taxon>Bacteria</taxon>
        <taxon>Pseudomonadati</taxon>
        <taxon>Pseudomonadota</taxon>
        <taxon>Alphaproteobacteria</taxon>
        <taxon>Hyphomicrobiales</taxon>
        <taxon>Nitrobacteraceae</taxon>
        <taxon>Bradyrhizobium</taxon>
    </lineage>
</organism>
<evidence type="ECO:0008006" key="4">
    <source>
        <dbReference type="Google" id="ProtNLM"/>
    </source>
</evidence>
<accession>A0A5S4WG87</accession>
<evidence type="ECO:0000313" key="2">
    <source>
        <dbReference type="EMBL" id="TYL81196.1"/>
    </source>
</evidence>
<dbReference type="RefSeq" id="WP_148753297.1">
    <property type="nucleotide sequence ID" value="NZ_VSSR01000039.1"/>
</dbReference>
<evidence type="ECO:0000313" key="3">
    <source>
        <dbReference type="Proteomes" id="UP000324853"/>
    </source>
</evidence>
<comment type="caution">
    <text evidence="2">The sequence shown here is derived from an EMBL/GenBank/DDBJ whole genome shotgun (WGS) entry which is preliminary data.</text>
</comment>
<dbReference type="AlphaFoldDB" id="A0A5S4WG87"/>
<gene>
    <name evidence="2" type="ORF">FXB38_23245</name>
</gene>
<protein>
    <recommendedName>
        <fullName evidence="4">DUF2946 domain-containing protein</fullName>
    </recommendedName>
</protein>
<dbReference type="Proteomes" id="UP000324853">
    <property type="component" value="Unassembled WGS sequence"/>
</dbReference>
<evidence type="ECO:0000256" key="1">
    <source>
        <dbReference type="SAM" id="MobiDB-lite"/>
    </source>
</evidence>
<reference evidence="2 3" key="1">
    <citation type="submission" date="2019-08" db="EMBL/GenBank/DDBJ databases">
        <title>Bradyrhizobium hipponensis sp. nov., a rhizobium isolated from a Lupinus angustifolius root nodule in Tunisia.</title>
        <authorList>
            <person name="Off K."/>
            <person name="Rejili M."/>
            <person name="Mars M."/>
            <person name="Brachmann A."/>
            <person name="Marin M."/>
        </authorList>
    </citation>
    <scope>NUCLEOTIDE SEQUENCE [LARGE SCALE GENOMIC DNA]</scope>
    <source>
        <strain evidence="2 3">CTAW11</strain>
    </source>
</reference>
<keyword evidence="3" id="KW-1185">Reference proteome</keyword>
<proteinExistence type="predicted"/>
<sequence length="148" mass="15608">MLLQLTRSMRIRVGRFIALAYLFCVLAPAASLAWGSGPAPCLGDEAPLADLVAVHHQMPASHMHGDVTRDHAAMHAHHQAAAQDTPAPHHHDGKGKAGPCCAMMCISALPADLPSFAKPLQPVSSCAPEIVASLHSAAPPRLYRPPII</sequence>
<name>A0A5S4WG87_9BRAD</name>
<dbReference type="EMBL" id="VSSR01000039">
    <property type="protein sequence ID" value="TYL81196.1"/>
    <property type="molecule type" value="Genomic_DNA"/>
</dbReference>